<gene>
    <name evidence="1" type="ORF">SAMN04488513_103338</name>
</gene>
<dbReference type="OrthoDB" id="725917at2"/>
<sequence length="552" mass="61346">MKRLRNKIAVLVLGLSLIISCHGLEELNENPNQIGSENVDPNLLVPTVINGVGKTVVSLGFGDLAGVMQHTQKDGWSSGHNAYDWSNDSHSWNGYYRLLTNNKTLIEKAENENLDFHQGVGLVMKAYIFGLIADLWGDAPYTQALRGDEGAEFFDAPFDSQQTIYEGIQADLKAANILLSKDQDSYFSIQDNQDILYAGEAAKWRKFANSLSLRYYMRLSEKEPEVARQGIRTIVSDPQTYPLILQESDDANMPYIGNTTSDSWPTNTKFDTDSQGAYFRIKMAKTLVDMLQELEDPRLGVWANKVDVPLVLDPGAPDGTDYVDENDGKRHVSQDIVDAYENTVGFPVDYDSLYVGLPTAMTFGAAYNLSEDVNQGTLNLHVSQLNDIYKEVSGPLLQARLMSAAEVNFILAEAAAKGWITGSAEAYYNEGIRQSFNAWQVEGAYDDYISGPAAYSAPEDIIIQKWISSWSAAAEAWFDYRRTGLPALETGQASKRAALPLRFYYHIDEIDNNSNAAEAIDRLEPTEFKGGDASNNSAWSKTWLLQGTNKPY</sequence>
<name>A0A1M6I5M2_9FLAO</name>
<dbReference type="STRING" id="192903.SAMN04488513_103338"/>
<organism evidence="1 2">
    <name type="scientific">Pseudozobellia thermophila</name>
    <dbReference type="NCBI Taxonomy" id="192903"/>
    <lineage>
        <taxon>Bacteria</taxon>
        <taxon>Pseudomonadati</taxon>
        <taxon>Bacteroidota</taxon>
        <taxon>Flavobacteriia</taxon>
        <taxon>Flavobacteriales</taxon>
        <taxon>Flavobacteriaceae</taxon>
        <taxon>Pseudozobellia</taxon>
    </lineage>
</organism>
<dbReference type="InterPro" id="IPR011990">
    <property type="entry name" value="TPR-like_helical_dom_sf"/>
</dbReference>
<reference evidence="2" key="1">
    <citation type="submission" date="2016-11" db="EMBL/GenBank/DDBJ databases">
        <authorList>
            <person name="Varghese N."/>
            <person name="Submissions S."/>
        </authorList>
    </citation>
    <scope>NUCLEOTIDE SEQUENCE [LARGE SCALE GENOMIC DNA]</scope>
    <source>
        <strain evidence="2">DSM 19858</strain>
    </source>
</reference>
<dbReference type="SUPFAM" id="SSF48452">
    <property type="entry name" value="TPR-like"/>
    <property type="match status" value="1"/>
</dbReference>
<dbReference type="Pfam" id="PF12771">
    <property type="entry name" value="SusD-like_2"/>
    <property type="match status" value="2"/>
</dbReference>
<dbReference type="EMBL" id="FQYU01000003">
    <property type="protein sequence ID" value="SHJ29738.1"/>
    <property type="molecule type" value="Genomic_DNA"/>
</dbReference>
<dbReference type="InterPro" id="IPR041662">
    <property type="entry name" value="SusD-like_2"/>
</dbReference>
<accession>A0A1M6I5M2</accession>
<proteinExistence type="predicted"/>
<dbReference type="PROSITE" id="PS51257">
    <property type="entry name" value="PROKAR_LIPOPROTEIN"/>
    <property type="match status" value="1"/>
</dbReference>
<dbReference type="Proteomes" id="UP000184543">
    <property type="component" value="Unassembled WGS sequence"/>
</dbReference>
<keyword evidence="2" id="KW-1185">Reference proteome</keyword>
<protein>
    <submittedName>
        <fullName evidence="1">Starch-binding associating with outer membrane</fullName>
    </submittedName>
</protein>
<evidence type="ECO:0000313" key="1">
    <source>
        <dbReference type="EMBL" id="SHJ29738.1"/>
    </source>
</evidence>
<evidence type="ECO:0000313" key="2">
    <source>
        <dbReference type="Proteomes" id="UP000184543"/>
    </source>
</evidence>
<dbReference type="Gene3D" id="1.25.40.390">
    <property type="match status" value="2"/>
</dbReference>
<dbReference type="AlphaFoldDB" id="A0A1M6I5M2"/>